<sequence>MLSLCTPVTMANTPTSDPAKAVATATSNLKSEAAKQKNHACCSANQGSHGSPKETRRNFFNGHDGFARKSFWFNWNKALAFKKNGDGSSLWSTFIKALFGFHGAIRLTVKPNRRSIWSDILEAANSLKDKEHSRLYALERAKSLVWMFKLGLSSLFFSLARLSSK</sequence>
<dbReference type="Proteomes" id="UP001151760">
    <property type="component" value="Unassembled WGS sequence"/>
</dbReference>
<reference evidence="1" key="1">
    <citation type="journal article" date="2022" name="Int. J. Mol. Sci.">
        <title>Draft Genome of Tanacetum Coccineum: Genomic Comparison of Closely Related Tanacetum-Family Plants.</title>
        <authorList>
            <person name="Yamashiro T."/>
            <person name="Shiraishi A."/>
            <person name="Nakayama K."/>
            <person name="Satake H."/>
        </authorList>
    </citation>
    <scope>NUCLEOTIDE SEQUENCE</scope>
</reference>
<keyword evidence="2" id="KW-1185">Reference proteome</keyword>
<evidence type="ECO:0000313" key="1">
    <source>
        <dbReference type="EMBL" id="GJT20098.1"/>
    </source>
</evidence>
<accession>A0ABQ5C240</accession>
<evidence type="ECO:0000313" key="2">
    <source>
        <dbReference type="Proteomes" id="UP001151760"/>
    </source>
</evidence>
<gene>
    <name evidence="1" type="ORF">Tco_0878804</name>
</gene>
<proteinExistence type="predicted"/>
<comment type="caution">
    <text evidence="1">The sequence shown here is derived from an EMBL/GenBank/DDBJ whole genome shotgun (WGS) entry which is preliminary data.</text>
</comment>
<reference evidence="1" key="2">
    <citation type="submission" date="2022-01" db="EMBL/GenBank/DDBJ databases">
        <authorList>
            <person name="Yamashiro T."/>
            <person name="Shiraishi A."/>
            <person name="Satake H."/>
            <person name="Nakayama K."/>
        </authorList>
    </citation>
    <scope>NUCLEOTIDE SEQUENCE</scope>
</reference>
<dbReference type="EMBL" id="BQNB010013773">
    <property type="protein sequence ID" value="GJT20098.1"/>
    <property type="molecule type" value="Genomic_DNA"/>
</dbReference>
<protein>
    <submittedName>
        <fullName evidence="1">Uncharacterized protein</fullName>
    </submittedName>
</protein>
<name>A0ABQ5C240_9ASTR</name>
<organism evidence="1 2">
    <name type="scientific">Tanacetum coccineum</name>
    <dbReference type="NCBI Taxonomy" id="301880"/>
    <lineage>
        <taxon>Eukaryota</taxon>
        <taxon>Viridiplantae</taxon>
        <taxon>Streptophyta</taxon>
        <taxon>Embryophyta</taxon>
        <taxon>Tracheophyta</taxon>
        <taxon>Spermatophyta</taxon>
        <taxon>Magnoliopsida</taxon>
        <taxon>eudicotyledons</taxon>
        <taxon>Gunneridae</taxon>
        <taxon>Pentapetalae</taxon>
        <taxon>asterids</taxon>
        <taxon>campanulids</taxon>
        <taxon>Asterales</taxon>
        <taxon>Asteraceae</taxon>
        <taxon>Asteroideae</taxon>
        <taxon>Anthemideae</taxon>
        <taxon>Anthemidinae</taxon>
        <taxon>Tanacetum</taxon>
    </lineage>
</organism>